<evidence type="ECO:0000313" key="1">
    <source>
        <dbReference type="EMBL" id="AFK47656.1"/>
    </source>
</evidence>
<dbReference type="AlphaFoldDB" id="I3T564"/>
<proteinExistence type="evidence at transcript level"/>
<name>I3T564_LOTJA</name>
<reference evidence="1" key="1">
    <citation type="submission" date="2012-05" db="EMBL/GenBank/DDBJ databases">
        <authorList>
            <person name="Krishnakumar V."/>
            <person name="Cheung F."/>
            <person name="Xiao Y."/>
            <person name="Chan A."/>
            <person name="Moskal W.A."/>
            <person name="Town C.D."/>
        </authorList>
    </citation>
    <scope>NUCLEOTIDE SEQUENCE</scope>
</reference>
<dbReference type="EMBL" id="BT147862">
    <property type="protein sequence ID" value="AFK47656.1"/>
    <property type="molecule type" value="mRNA"/>
</dbReference>
<protein>
    <submittedName>
        <fullName evidence="1">Uncharacterized protein</fullName>
    </submittedName>
</protein>
<accession>I3T564</accession>
<sequence>MQLQVMEHCGYVHEQSLKWSSQLLGRFLYKNPALIEHDLMQSMPKDTQSKP</sequence>
<organism evidence="1">
    <name type="scientific">Lotus japonicus</name>
    <name type="common">Lotus corniculatus var. japonicus</name>
    <dbReference type="NCBI Taxonomy" id="34305"/>
    <lineage>
        <taxon>Eukaryota</taxon>
        <taxon>Viridiplantae</taxon>
        <taxon>Streptophyta</taxon>
        <taxon>Embryophyta</taxon>
        <taxon>Tracheophyta</taxon>
        <taxon>Spermatophyta</taxon>
        <taxon>Magnoliopsida</taxon>
        <taxon>eudicotyledons</taxon>
        <taxon>Gunneridae</taxon>
        <taxon>Pentapetalae</taxon>
        <taxon>rosids</taxon>
        <taxon>fabids</taxon>
        <taxon>Fabales</taxon>
        <taxon>Fabaceae</taxon>
        <taxon>Papilionoideae</taxon>
        <taxon>50 kb inversion clade</taxon>
        <taxon>NPAAA clade</taxon>
        <taxon>Hologalegina</taxon>
        <taxon>robinioid clade</taxon>
        <taxon>Loteae</taxon>
        <taxon>Lotus</taxon>
    </lineage>
</organism>